<dbReference type="Proteomes" id="UP000052978">
    <property type="component" value="Unassembled WGS sequence"/>
</dbReference>
<dbReference type="Gene3D" id="2.40.110.10">
    <property type="entry name" value="Butyryl-CoA Dehydrogenase, subunit A, domain 2"/>
    <property type="match status" value="1"/>
</dbReference>
<evidence type="ECO:0000313" key="4">
    <source>
        <dbReference type="EMBL" id="EPQ02057.1"/>
    </source>
</evidence>
<protein>
    <submittedName>
        <fullName evidence="4">Acyl-coenzyme A oxidase-like protein</fullName>
    </submittedName>
</protein>
<organism evidence="4 5">
    <name type="scientific">Myotis brandtii</name>
    <name type="common">Brandt's bat</name>
    <dbReference type="NCBI Taxonomy" id="109478"/>
    <lineage>
        <taxon>Eukaryota</taxon>
        <taxon>Metazoa</taxon>
        <taxon>Chordata</taxon>
        <taxon>Craniata</taxon>
        <taxon>Vertebrata</taxon>
        <taxon>Euteleostomi</taxon>
        <taxon>Mammalia</taxon>
        <taxon>Eutheria</taxon>
        <taxon>Laurasiatheria</taxon>
        <taxon>Chiroptera</taxon>
        <taxon>Yangochiroptera</taxon>
        <taxon>Vespertilionidae</taxon>
        <taxon>Myotis</taxon>
    </lineage>
</organism>
<name>S7P3C2_MYOBR</name>
<sequence>RYDLSLEETRALTFERVKFTLGLPLLRRAFQEQAEKTKNFVSRSPVIGEVLSTADMATAVTEFVIHTPCEDAEKMYIGNAMHGNYAVVFAQLLWLDGVKVRVCDPDGQYHSPIKNKSARFNVMLTPLRSAVTFQAIGAMKVADAH</sequence>
<proteinExistence type="predicted"/>
<evidence type="ECO:0000256" key="3">
    <source>
        <dbReference type="ARBA" id="ARBA00022827"/>
    </source>
</evidence>
<feature type="non-terminal residue" evidence="4">
    <location>
        <position position="1"/>
    </location>
</feature>
<evidence type="ECO:0000256" key="2">
    <source>
        <dbReference type="ARBA" id="ARBA00022630"/>
    </source>
</evidence>
<dbReference type="AlphaFoldDB" id="S7P3C2"/>
<keyword evidence="2" id="KW-0285">Flavoprotein</keyword>
<comment type="cofactor">
    <cofactor evidence="1">
        <name>FAD</name>
        <dbReference type="ChEBI" id="CHEBI:57692"/>
    </cofactor>
</comment>
<dbReference type="InterPro" id="IPR046373">
    <property type="entry name" value="Acyl-CoA_Oxase/DH_mid-dom_sf"/>
</dbReference>
<dbReference type="GO" id="GO:0016627">
    <property type="term" value="F:oxidoreductase activity, acting on the CH-CH group of donors"/>
    <property type="evidence" value="ECO:0007669"/>
    <property type="project" value="InterPro"/>
</dbReference>
<reference evidence="4 5" key="1">
    <citation type="journal article" date="2013" name="Nat. Commun.">
        <title>Genome analysis reveals insights into physiology and longevity of the Brandt's bat Myotis brandtii.</title>
        <authorList>
            <person name="Seim I."/>
            <person name="Fang X."/>
            <person name="Xiong Z."/>
            <person name="Lobanov A.V."/>
            <person name="Huang Z."/>
            <person name="Ma S."/>
            <person name="Feng Y."/>
            <person name="Turanov A.A."/>
            <person name="Zhu Y."/>
            <person name="Lenz T.L."/>
            <person name="Gerashchenko M.V."/>
            <person name="Fan D."/>
            <person name="Hee Yim S."/>
            <person name="Yao X."/>
            <person name="Jordan D."/>
            <person name="Xiong Y."/>
            <person name="Ma Y."/>
            <person name="Lyapunov A.N."/>
            <person name="Chen G."/>
            <person name="Kulakova O.I."/>
            <person name="Sun Y."/>
            <person name="Lee S.G."/>
            <person name="Bronson R.T."/>
            <person name="Moskalev A.A."/>
            <person name="Sunyaev S.R."/>
            <person name="Zhang G."/>
            <person name="Krogh A."/>
            <person name="Wang J."/>
            <person name="Gladyshev V.N."/>
        </authorList>
    </citation>
    <scope>NUCLEOTIDE SEQUENCE [LARGE SCALE GENOMIC DNA]</scope>
</reference>
<keyword evidence="3" id="KW-0274">FAD</keyword>
<keyword evidence="5" id="KW-1185">Reference proteome</keyword>
<evidence type="ECO:0000256" key="1">
    <source>
        <dbReference type="ARBA" id="ARBA00001974"/>
    </source>
</evidence>
<gene>
    <name evidence="4" type="ORF">D623_10007567</name>
</gene>
<dbReference type="EMBL" id="KE161153">
    <property type="protein sequence ID" value="EPQ02057.1"/>
    <property type="molecule type" value="Genomic_DNA"/>
</dbReference>
<accession>S7P3C2</accession>
<evidence type="ECO:0000313" key="5">
    <source>
        <dbReference type="Proteomes" id="UP000052978"/>
    </source>
</evidence>